<keyword evidence="2" id="KW-0812">Transmembrane</keyword>
<keyword evidence="2" id="KW-1133">Transmembrane helix</keyword>
<evidence type="ECO:0000256" key="1">
    <source>
        <dbReference type="SAM" id="MobiDB-lite"/>
    </source>
</evidence>
<dbReference type="EMBL" id="JBHUJB010000028">
    <property type="protein sequence ID" value="MFD2158503.1"/>
    <property type="molecule type" value="Genomic_DNA"/>
</dbReference>
<protein>
    <recommendedName>
        <fullName evidence="5">DUF2127 domain-containing protein</fullName>
    </recommendedName>
</protein>
<feature type="transmembrane region" description="Helical" evidence="2">
    <location>
        <begin position="31"/>
        <end position="52"/>
    </location>
</feature>
<feature type="transmembrane region" description="Helical" evidence="2">
    <location>
        <begin position="168"/>
        <end position="190"/>
    </location>
</feature>
<comment type="caution">
    <text evidence="3">The sequence shown here is derived from an EMBL/GenBank/DDBJ whole genome shotgun (WGS) entry which is preliminary data.</text>
</comment>
<evidence type="ECO:0008006" key="5">
    <source>
        <dbReference type="Google" id="ProtNLM"/>
    </source>
</evidence>
<organism evidence="3 4">
    <name type="scientific">Rubritalea tangerina</name>
    <dbReference type="NCBI Taxonomy" id="430798"/>
    <lineage>
        <taxon>Bacteria</taxon>
        <taxon>Pseudomonadati</taxon>
        <taxon>Verrucomicrobiota</taxon>
        <taxon>Verrucomicrobiia</taxon>
        <taxon>Verrucomicrobiales</taxon>
        <taxon>Rubritaleaceae</taxon>
        <taxon>Rubritalea</taxon>
    </lineage>
</organism>
<feature type="region of interest" description="Disordered" evidence="1">
    <location>
        <begin position="1"/>
        <end position="20"/>
    </location>
</feature>
<reference evidence="4" key="1">
    <citation type="journal article" date="2019" name="Int. J. Syst. Evol. Microbiol.">
        <title>The Global Catalogue of Microorganisms (GCM) 10K type strain sequencing project: providing services to taxonomists for standard genome sequencing and annotation.</title>
        <authorList>
            <consortium name="The Broad Institute Genomics Platform"/>
            <consortium name="The Broad Institute Genome Sequencing Center for Infectious Disease"/>
            <person name="Wu L."/>
            <person name="Ma J."/>
        </authorList>
    </citation>
    <scope>NUCLEOTIDE SEQUENCE [LARGE SCALE GENOMIC DNA]</scope>
    <source>
        <strain evidence="4">CCUG 57942</strain>
    </source>
</reference>
<evidence type="ECO:0000256" key="2">
    <source>
        <dbReference type="SAM" id="Phobius"/>
    </source>
</evidence>
<feature type="transmembrane region" description="Helical" evidence="2">
    <location>
        <begin position="92"/>
        <end position="112"/>
    </location>
</feature>
<keyword evidence="4" id="KW-1185">Reference proteome</keyword>
<dbReference type="Proteomes" id="UP001597389">
    <property type="component" value="Unassembled WGS sequence"/>
</dbReference>
<name>A0ABW4Z935_9BACT</name>
<evidence type="ECO:0000313" key="4">
    <source>
        <dbReference type="Proteomes" id="UP001597389"/>
    </source>
</evidence>
<evidence type="ECO:0000313" key="3">
    <source>
        <dbReference type="EMBL" id="MFD2158503.1"/>
    </source>
</evidence>
<feature type="transmembrane region" description="Helical" evidence="2">
    <location>
        <begin position="124"/>
        <end position="148"/>
    </location>
</feature>
<proteinExistence type="predicted"/>
<gene>
    <name evidence="3" type="ORF">ACFSW8_06310</name>
</gene>
<dbReference type="RefSeq" id="WP_377086586.1">
    <property type="nucleotide sequence ID" value="NZ_JBHSJL010000014.1"/>
</dbReference>
<accession>A0ABW4Z935</accession>
<keyword evidence="2" id="KW-0472">Membrane</keyword>
<sequence>MSQQGMSAYEPEDDLAQPPALPEKREGITKVWGILHIIFGGLSLLGGVMKLFTQGSLVPGVEAEFKKSGMLDAMDEASLEEALSGVEVPNLVLGYLDYGVGLLLLLAGVGLVRYARWGRMLSNVYVVASIAVKVVSGYVLMVLATPFFEFLVANDVTLVEAGFSGSHVQMAMLLALVVSSVYAIATLVVVNLSRVKRSLA</sequence>